<reference evidence="1" key="1">
    <citation type="submission" date="2021-08" db="EMBL/GenBank/DDBJ databases">
        <title>Novel anaerobic bacterium isolated from sea squirt in East Sea, Republic of Korea.</title>
        <authorList>
            <person name="Nguyen T.H."/>
            <person name="Li Z."/>
            <person name="Lee Y.-J."/>
            <person name="Ko J."/>
            <person name="Kim S.-G."/>
        </authorList>
    </citation>
    <scope>NUCLEOTIDE SEQUENCE</scope>
    <source>
        <strain evidence="1">KCTC 25031</strain>
    </source>
</reference>
<gene>
    <name evidence="1" type="ORF">K4L44_07130</name>
</gene>
<organism evidence="1 2">
    <name type="scientific">Halosquirtibacter laminarini</name>
    <dbReference type="NCBI Taxonomy" id="3374600"/>
    <lineage>
        <taxon>Bacteria</taxon>
        <taxon>Pseudomonadati</taxon>
        <taxon>Bacteroidota</taxon>
        <taxon>Bacteroidia</taxon>
        <taxon>Marinilabiliales</taxon>
        <taxon>Prolixibacteraceae</taxon>
        <taxon>Halosquirtibacter</taxon>
    </lineage>
</organism>
<keyword evidence="2" id="KW-1185">Reference proteome</keyword>
<dbReference type="Proteomes" id="UP000826212">
    <property type="component" value="Chromosome"/>
</dbReference>
<dbReference type="EMBL" id="CP081303">
    <property type="protein sequence ID" value="QZE15599.1"/>
    <property type="molecule type" value="Genomic_DNA"/>
</dbReference>
<evidence type="ECO:0000313" key="2">
    <source>
        <dbReference type="Proteomes" id="UP000826212"/>
    </source>
</evidence>
<sequence length="199" mass="22916">MNRTKTVNKFLSIIMFSLLVSCFSCKKTTNQELRDQELSLRTGYIEKYHRNEIPVYRGVYVIPDKNQPKDQVKDAIVDKDVVRVYYEGYLLEQTKDGVNIKKERFDGNFDYKTGKEKYDPYTVTVVDQELHQSARTTEISGWHVALTHMHIGERAEVIIPSSQAYSIKGNGSIGPYQTLVFFMEVKEKASSSSEEPIVE</sequence>
<keyword evidence="1" id="KW-0413">Isomerase</keyword>
<proteinExistence type="predicted"/>
<accession>A0AC61NIP4</accession>
<name>A0AC61NIP4_9BACT</name>
<protein>
    <submittedName>
        <fullName evidence="1">FKBP-type peptidyl-prolyl cis-trans isomerase</fullName>
    </submittedName>
</protein>
<evidence type="ECO:0000313" key="1">
    <source>
        <dbReference type="EMBL" id="QZE15599.1"/>
    </source>
</evidence>